<dbReference type="EMBL" id="NEDP02004030">
    <property type="protein sequence ID" value="OWF47115.1"/>
    <property type="molecule type" value="Genomic_DNA"/>
</dbReference>
<comment type="caution">
    <text evidence="5">The sequence shown here is derived from an EMBL/GenBank/DDBJ whole genome shotgun (WGS) entry which is preliminary data.</text>
</comment>
<dbReference type="InterPro" id="IPR045052">
    <property type="entry name" value="Copine"/>
</dbReference>
<dbReference type="InterPro" id="IPR010734">
    <property type="entry name" value="Copine_C"/>
</dbReference>
<gene>
    <name evidence="5" type="ORF">KP79_PYT07126</name>
</gene>
<dbReference type="PANTHER" id="PTHR10857:SF106">
    <property type="entry name" value="C2 DOMAIN-CONTAINING PROTEIN"/>
    <property type="match status" value="1"/>
</dbReference>
<name>A0A210QEE2_MIZYE</name>
<dbReference type="SUPFAM" id="SSF49562">
    <property type="entry name" value="C2 domain (Calcium/lipid-binding domain, CaLB)"/>
    <property type="match status" value="2"/>
</dbReference>
<reference evidence="5 6" key="1">
    <citation type="journal article" date="2017" name="Nat. Ecol. Evol.">
        <title>Scallop genome provides insights into evolution of bilaterian karyotype and development.</title>
        <authorList>
            <person name="Wang S."/>
            <person name="Zhang J."/>
            <person name="Jiao W."/>
            <person name="Li J."/>
            <person name="Xun X."/>
            <person name="Sun Y."/>
            <person name="Guo X."/>
            <person name="Huan P."/>
            <person name="Dong B."/>
            <person name="Zhang L."/>
            <person name="Hu X."/>
            <person name="Sun X."/>
            <person name="Wang J."/>
            <person name="Zhao C."/>
            <person name="Wang Y."/>
            <person name="Wang D."/>
            <person name="Huang X."/>
            <person name="Wang R."/>
            <person name="Lv J."/>
            <person name="Li Y."/>
            <person name="Zhang Z."/>
            <person name="Liu B."/>
            <person name="Lu W."/>
            <person name="Hui Y."/>
            <person name="Liang J."/>
            <person name="Zhou Z."/>
            <person name="Hou R."/>
            <person name="Li X."/>
            <person name="Liu Y."/>
            <person name="Li H."/>
            <person name="Ning X."/>
            <person name="Lin Y."/>
            <person name="Zhao L."/>
            <person name="Xing Q."/>
            <person name="Dou J."/>
            <person name="Li Y."/>
            <person name="Mao J."/>
            <person name="Guo H."/>
            <person name="Dou H."/>
            <person name="Li T."/>
            <person name="Mu C."/>
            <person name="Jiang W."/>
            <person name="Fu Q."/>
            <person name="Fu X."/>
            <person name="Miao Y."/>
            <person name="Liu J."/>
            <person name="Yu Q."/>
            <person name="Li R."/>
            <person name="Liao H."/>
            <person name="Li X."/>
            <person name="Kong Y."/>
            <person name="Jiang Z."/>
            <person name="Chourrout D."/>
            <person name="Li R."/>
            <person name="Bao Z."/>
        </authorList>
    </citation>
    <scope>NUCLEOTIDE SEQUENCE [LARGE SCALE GENOMIC DNA]</scope>
    <source>
        <strain evidence="5 6">PY_sf001</strain>
    </source>
</reference>
<dbReference type="GO" id="GO:0005544">
    <property type="term" value="F:calcium-dependent phospholipid binding"/>
    <property type="evidence" value="ECO:0007669"/>
    <property type="project" value="InterPro"/>
</dbReference>
<dbReference type="FunFam" id="2.60.40.150:FF:000099">
    <property type="entry name" value="Copine 3"/>
    <property type="match status" value="1"/>
</dbReference>
<dbReference type="PROSITE" id="PS50004">
    <property type="entry name" value="C2"/>
    <property type="match status" value="1"/>
</dbReference>
<dbReference type="Gene3D" id="2.60.40.150">
    <property type="entry name" value="C2 domain"/>
    <property type="match status" value="2"/>
</dbReference>
<sequence length="606" mass="69808">MAADLDTMLTSLRGMKVELMISCTDLVDLDTMTKSDPMCVLFVKSMGKWVEYDRTESIKNTLNPKFEKSFVIEFDPRTYHYLRFSVYDIDYNNAKLELQDYVGCVDLNFMDIVSTKDALYTCNKILRVQESSKPRGTISITSELMTETRDIVNIHVAAHKLDKSKGMFSKKNDIYLEISKELSRDSGNYQPVYRSDVYPKSNKPRWRPFSFNLQKLCNNDWTRNLKISCYSSQKFELIGQVPTTLAELHNKDTAKTDSFINLPLKNPKDQSKHKWDLRIIKFRVDRQHSLIDYLRGGLHLNLMIAIDFTASNGSLNDIHSLHNIRDLDANPYLHTLETIGRVISDFNFDRKLALYGFGAKWNDKEYPSHCFPLSGDKTAPYMRDIEDVIQKYKEILPVLTFSGPTMLAPIIDRAVALEESQNTSKEHQVYTVLLVITDGVINDMNNVMKRLIEKSHRALSVVFVGVGPADFSLMEHFSDNTGFLKLEKTGRLSERQNTHFLPYRKDVEEPERDMMMKRDVMTVLSKHVLQFYKNVEPNKPRLRRHDQLNSVPWEAILATPHVEGRDNLTRSKSRISIMTVKDTKPMCPTCGASIDVSKTGRTHTSH</sequence>
<dbReference type="Pfam" id="PF07002">
    <property type="entry name" value="Copine"/>
    <property type="match status" value="1"/>
</dbReference>
<accession>A0A210QEE2</accession>
<dbReference type="OrthoDB" id="5855668at2759"/>
<evidence type="ECO:0000256" key="2">
    <source>
        <dbReference type="ARBA" id="ARBA00022737"/>
    </source>
</evidence>
<dbReference type="PROSITE" id="PS50234">
    <property type="entry name" value="VWFA"/>
    <property type="match status" value="1"/>
</dbReference>
<dbReference type="Pfam" id="PF00168">
    <property type="entry name" value="C2"/>
    <property type="match status" value="2"/>
</dbReference>
<feature type="domain" description="VWFA" evidence="4">
    <location>
        <begin position="301"/>
        <end position="535"/>
    </location>
</feature>
<dbReference type="GO" id="GO:0071277">
    <property type="term" value="P:cellular response to calcium ion"/>
    <property type="evidence" value="ECO:0007669"/>
    <property type="project" value="TreeGrafter"/>
</dbReference>
<evidence type="ECO:0000259" key="3">
    <source>
        <dbReference type="PROSITE" id="PS50004"/>
    </source>
</evidence>
<dbReference type="InterPro" id="IPR002035">
    <property type="entry name" value="VWF_A"/>
</dbReference>
<dbReference type="SMART" id="SM00327">
    <property type="entry name" value="VWA"/>
    <property type="match status" value="1"/>
</dbReference>
<dbReference type="SUPFAM" id="SSF53300">
    <property type="entry name" value="vWA-like"/>
    <property type="match status" value="1"/>
</dbReference>
<protein>
    <submittedName>
        <fullName evidence="5">Copine-3</fullName>
    </submittedName>
</protein>
<proteinExistence type="inferred from homology"/>
<dbReference type="InterPro" id="IPR036465">
    <property type="entry name" value="vWFA_dom_sf"/>
</dbReference>
<dbReference type="CDD" id="cd04047">
    <property type="entry name" value="C2B_Copine"/>
    <property type="match status" value="1"/>
</dbReference>
<feature type="domain" description="C2" evidence="3">
    <location>
        <begin position="1"/>
        <end position="123"/>
    </location>
</feature>
<evidence type="ECO:0000313" key="6">
    <source>
        <dbReference type="Proteomes" id="UP000242188"/>
    </source>
</evidence>
<evidence type="ECO:0000313" key="5">
    <source>
        <dbReference type="EMBL" id="OWF47115.1"/>
    </source>
</evidence>
<dbReference type="AlphaFoldDB" id="A0A210QEE2"/>
<dbReference type="CDD" id="cd04048">
    <property type="entry name" value="C2A_Copine"/>
    <property type="match status" value="1"/>
</dbReference>
<dbReference type="InterPro" id="IPR000008">
    <property type="entry name" value="C2_dom"/>
</dbReference>
<comment type="similarity">
    <text evidence="1">Belongs to the copine family.</text>
</comment>
<dbReference type="InterPro" id="IPR037768">
    <property type="entry name" value="C2B_Copine"/>
</dbReference>
<dbReference type="GO" id="GO:0005886">
    <property type="term" value="C:plasma membrane"/>
    <property type="evidence" value="ECO:0007669"/>
    <property type="project" value="TreeGrafter"/>
</dbReference>
<organism evidence="5 6">
    <name type="scientific">Mizuhopecten yessoensis</name>
    <name type="common">Japanese scallop</name>
    <name type="synonym">Patinopecten yessoensis</name>
    <dbReference type="NCBI Taxonomy" id="6573"/>
    <lineage>
        <taxon>Eukaryota</taxon>
        <taxon>Metazoa</taxon>
        <taxon>Spiralia</taxon>
        <taxon>Lophotrochozoa</taxon>
        <taxon>Mollusca</taxon>
        <taxon>Bivalvia</taxon>
        <taxon>Autobranchia</taxon>
        <taxon>Pteriomorphia</taxon>
        <taxon>Pectinida</taxon>
        <taxon>Pectinoidea</taxon>
        <taxon>Pectinidae</taxon>
        <taxon>Mizuhopecten</taxon>
    </lineage>
</organism>
<dbReference type="SMART" id="SM00239">
    <property type="entry name" value="C2"/>
    <property type="match status" value="2"/>
</dbReference>
<evidence type="ECO:0000259" key="4">
    <source>
        <dbReference type="PROSITE" id="PS50234"/>
    </source>
</evidence>
<keyword evidence="2" id="KW-0677">Repeat</keyword>
<keyword evidence="6" id="KW-1185">Reference proteome</keyword>
<dbReference type="PANTHER" id="PTHR10857">
    <property type="entry name" value="COPINE"/>
    <property type="match status" value="1"/>
</dbReference>
<evidence type="ECO:0000256" key="1">
    <source>
        <dbReference type="ARBA" id="ARBA00009048"/>
    </source>
</evidence>
<dbReference type="InterPro" id="IPR035892">
    <property type="entry name" value="C2_domain_sf"/>
</dbReference>
<dbReference type="Proteomes" id="UP000242188">
    <property type="component" value="Unassembled WGS sequence"/>
</dbReference>